<comment type="caution">
    <text evidence="1">The sequence shown here is derived from an EMBL/GenBank/DDBJ whole genome shotgun (WGS) entry which is preliminary data.</text>
</comment>
<sequence length="63" mass="7043">MYGIAKTTIALVPSDAVTEKPVSEFDLGDHKGEESLELVGFPSDEAVEQACWKNFKEHYKENL</sequence>
<dbReference type="HOGENOM" id="CLU_2886257_0_0_1"/>
<evidence type="ECO:0000313" key="1">
    <source>
        <dbReference type="EMBL" id="EKG17860.1"/>
    </source>
</evidence>
<dbReference type="AlphaFoldDB" id="K2SM56"/>
<protein>
    <submittedName>
        <fullName evidence="1">Uncharacterized protein</fullName>
    </submittedName>
</protein>
<evidence type="ECO:0000313" key="2">
    <source>
        <dbReference type="Proteomes" id="UP000007129"/>
    </source>
</evidence>
<dbReference type="VEuPathDB" id="FungiDB:MPH_04916"/>
<proteinExistence type="predicted"/>
<gene>
    <name evidence="1" type="ORF">MPH_04916</name>
</gene>
<accession>K2SM56</accession>
<organism evidence="1 2">
    <name type="scientific">Macrophomina phaseolina (strain MS6)</name>
    <name type="common">Charcoal rot fungus</name>
    <dbReference type="NCBI Taxonomy" id="1126212"/>
    <lineage>
        <taxon>Eukaryota</taxon>
        <taxon>Fungi</taxon>
        <taxon>Dikarya</taxon>
        <taxon>Ascomycota</taxon>
        <taxon>Pezizomycotina</taxon>
        <taxon>Dothideomycetes</taxon>
        <taxon>Dothideomycetes incertae sedis</taxon>
        <taxon>Botryosphaeriales</taxon>
        <taxon>Botryosphaeriaceae</taxon>
        <taxon>Macrophomina</taxon>
    </lineage>
</organism>
<dbReference type="Proteomes" id="UP000007129">
    <property type="component" value="Unassembled WGS sequence"/>
</dbReference>
<dbReference type="EMBL" id="AHHD01000222">
    <property type="protein sequence ID" value="EKG17860.1"/>
    <property type="molecule type" value="Genomic_DNA"/>
</dbReference>
<reference evidence="1 2" key="1">
    <citation type="journal article" date="2012" name="BMC Genomics">
        <title>Tools to kill: Genome of one of the most destructive plant pathogenic fungi Macrophomina phaseolina.</title>
        <authorList>
            <person name="Islam M.S."/>
            <person name="Haque M.S."/>
            <person name="Islam M.M."/>
            <person name="Emdad E.M."/>
            <person name="Halim A."/>
            <person name="Hossen Q.M.M."/>
            <person name="Hossain M.Z."/>
            <person name="Ahmed B."/>
            <person name="Rahim S."/>
            <person name="Rahman M.S."/>
            <person name="Alam M.M."/>
            <person name="Hou S."/>
            <person name="Wan X."/>
            <person name="Saito J.A."/>
            <person name="Alam M."/>
        </authorList>
    </citation>
    <scope>NUCLEOTIDE SEQUENCE [LARGE SCALE GENOMIC DNA]</scope>
    <source>
        <strain evidence="1 2">MS6</strain>
    </source>
</reference>
<dbReference type="InParanoid" id="K2SM56"/>
<name>K2SM56_MACPH</name>
<dbReference type="OrthoDB" id="3914029at2759"/>